<reference evidence="11" key="2">
    <citation type="submission" date="2020-05" db="UniProtKB">
        <authorList>
            <consortium name="EnsemblMetazoa"/>
        </authorList>
    </citation>
    <scope>IDENTIFICATION</scope>
    <source>
        <strain evidence="11">IAEA</strain>
    </source>
</reference>
<evidence type="ECO:0000256" key="9">
    <source>
        <dbReference type="ARBA" id="ARBA00023306"/>
    </source>
</evidence>
<dbReference type="InterPro" id="IPR032733">
    <property type="entry name" value="HAUS3_N"/>
</dbReference>
<keyword evidence="5" id="KW-0493">Microtubule</keyword>
<keyword evidence="12" id="KW-1185">Reference proteome</keyword>
<evidence type="ECO:0000256" key="6">
    <source>
        <dbReference type="ARBA" id="ARBA00022776"/>
    </source>
</evidence>
<evidence type="ECO:0000259" key="10">
    <source>
        <dbReference type="Pfam" id="PF14932"/>
    </source>
</evidence>
<keyword evidence="9" id="KW-0131">Cell cycle</keyword>
<organism evidence="11 12">
    <name type="scientific">Glossina pallidipes</name>
    <name type="common">Tsetse fly</name>
    <dbReference type="NCBI Taxonomy" id="7398"/>
    <lineage>
        <taxon>Eukaryota</taxon>
        <taxon>Metazoa</taxon>
        <taxon>Ecdysozoa</taxon>
        <taxon>Arthropoda</taxon>
        <taxon>Hexapoda</taxon>
        <taxon>Insecta</taxon>
        <taxon>Pterygota</taxon>
        <taxon>Neoptera</taxon>
        <taxon>Endopterygota</taxon>
        <taxon>Diptera</taxon>
        <taxon>Brachycera</taxon>
        <taxon>Muscomorpha</taxon>
        <taxon>Hippoboscoidea</taxon>
        <taxon>Glossinidae</taxon>
        <taxon>Glossina</taxon>
    </lineage>
</organism>
<dbReference type="GO" id="GO:0051301">
    <property type="term" value="P:cell division"/>
    <property type="evidence" value="ECO:0007669"/>
    <property type="project" value="UniProtKB-KW"/>
</dbReference>
<dbReference type="Proteomes" id="UP000092445">
    <property type="component" value="Unassembled WGS sequence"/>
</dbReference>
<keyword evidence="3" id="KW-0963">Cytoplasm</keyword>
<keyword evidence="8" id="KW-0206">Cytoskeleton</keyword>
<keyword evidence="7" id="KW-0175">Coiled coil</keyword>
<name>A0A1A9Z459_GLOPL</name>
<keyword evidence="6" id="KW-0498">Mitosis</keyword>
<evidence type="ECO:0000256" key="5">
    <source>
        <dbReference type="ARBA" id="ARBA00022701"/>
    </source>
</evidence>
<dbReference type="GO" id="GO:0005819">
    <property type="term" value="C:spindle"/>
    <property type="evidence" value="ECO:0007669"/>
    <property type="project" value="UniProtKB-SubCell"/>
</dbReference>
<sequence>MGDIVNKLNFDTSNQWIFYDERFHKFFDFFANNITDSNILTETEILEQEELLRRNQYVETNEKFSECLQKFVSKYPALVTGTEDDIISLRQSTATMEKLLHVYDELINDMRNILSNCQSKVKWLEELQSENFRKSTEVAKIFAKVQITCNRCFHFTRSPPMSDVIARLVNGSRLTEFKKLYGDSLHHPDYK</sequence>
<evidence type="ECO:0000256" key="8">
    <source>
        <dbReference type="ARBA" id="ARBA00023212"/>
    </source>
</evidence>
<dbReference type="Pfam" id="PF14932">
    <property type="entry name" value="HAUS-augmin3"/>
    <property type="match status" value="1"/>
</dbReference>
<dbReference type="STRING" id="7398.A0A1A9Z459"/>
<comment type="similarity">
    <text evidence="2">Belongs to the HAUS3 family.</text>
</comment>
<keyword evidence="4" id="KW-0132">Cell division</keyword>
<dbReference type="AlphaFoldDB" id="A0A1A9Z459"/>
<evidence type="ECO:0000256" key="7">
    <source>
        <dbReference type="ARBA" id="ARBA00023054"/>
    </source>
</evidence>
<evidence type="ECO:0000256" key="4">
    <source>
        <dbReference type="ARBA" id="ARBA00022618"/>
    </source>
</evidence>
<feature type="domain" description="HAUS augmin-like complex subunit 3 N-terminal" evidence="10">
    <location>
        <begin position="16"/>
        <end position="134"/>
    </location>
</feature>
<evidence type="ECO:0000256" key="2">
    <source>
        <dbReference type="ARBA" id="ARBA00009645"/>
    </source>
</evidence>
<dbReference type="GO" id="GO:0005874">
    <property type="term" value="C:microtubule"/>
    <property type="evidence" value="ECO:0007669"/>
    <property type="project" value="UniProtKB-KW"/>
</dbReference>
<accession>A0A1A9Z459</accession>
<dbReference type="EnsemblMetazoa" id="GPAI003269-RA">
    <property type="protein sequence ID" value="GPAI003269-PA"/>
    <property type="gene ID" value="GPAI003269"/>
</dbReference>
<dbReference type="VEuPathDB" id="VectorBase:GPAI003269"/>
<evidence type="ECO:0000256" key="3">
    <source>
        <dbReference type="ARBA" id="ARBA00022490"/>
    </source>
</evidence>
<protein>
    <submittedName>
        <fullName evidence="11">HAUS-augmin3 domain-containing protein</fullName>
    </submittedName>
</protein>
<evidence type="ECO:0000256" key="1">
    <source>
        <dbReference type="ARBA" id="ARBA00004186"/>
    </source>
</evidence>
<comment type="subcellular location">
    <subcellularLocation>
        <location evidence="1">Cytoplasm</location>
        <location evidence="1">Cytoskeleton</location>
        <location evidence="1">Spindle</location>
    </subcellularLocation>
</comment>
<reference evidence="12" key="1">
    <citation type="submission" date="2014-03" db="EMBL/GenBank/DDBJ databases">
        <authorList>
            <person name="Aksoy S."/>
            <person name="Warren W."/>
            <person name="Wilson R.K."/>
        </authorList>
    </citation>
    <scope>NUCLEOTIDE SEQUENCE [LARGE SCALE GENOMIC DNA]</scope>
    <source>
        <strain evidence="12">IAEA</strain>
    </source>
</reference>
<proteinExistence type="inferred from homology"/>
<evidence type="ECO:0000313" key="12">
    <source>
        <dbReference type="Proteomes" id="UP000092445"/>
    </source>
</evidence>
<evidence type="ECO:0000313" key="11">
    <source>
        <dbReference type="EnsemblMetazoa" id="GPAI003269-PA"/>
    </source>
</evidence>